<feature type="transmembrane region" description="Helical" evidence="1">
    <location>
        <begin position="14"/>
        <end position="32"/>
    </location>
</feature>
<organism evidence="2 3">
    <name type="scientific">Methanococcus maripaludis</name>
    <name type="common">Methanococcus deltae</name>
    <dbReference type="NCBI Taxonomy" id="39152"/>
    <lineage>
        <taxon>Archaea</taxon>
        <taxon>Methanobacteriati</taxon>
        <taxon>Methanobacteriota</taxon>
        <taxon>Methanomada group</taxon>
        <taxon>Methanococci</taxon>
        <taxon>Methanococcales</taxon>
        <taxon>Methanococcaceae</taxon>
        <taxon>Methanococcus</taxon>
    </lineage>
</organism>
<keyword evidence="1" id="KW-1133">Transmembrane helix</keyword>
<evidence type="ECO:0000313" key="3">
    <source>
        <dbReference type="Proteomes" id="UP000568063"/>
    </source>
</evidence>
<feature type="transmembrane region" description="Helical" evidence="1">
    <location>
        <begin position="41"/>
        <end position="57"/>
    </location>
</feature>
<feature type="transmembrane region" description="Helical" evidence="1">
    <location>
        <begin position="88"/>
        <end position="106"/>
    </location>
</feature>
<keyword evidence="1" id="KW-0472">Membrane</keyword>
<evidence type="ECO:0000256" key="1">
    <source>
        <dbReference type="SAM" id="Phobius"/>
    </source>
</evidence>
<sequence length="107" mass="12281">MATDFFKNLKVDTWYMVFVYLGGILLIFAMFIKTQWLTNKQLIFLSTGMLFVGLGEWKNHKWMSYYKPPNVYTGPTALVQTKIRSSDGLGNFLDILGCIFGILVLLI</sequence>
<protein>
    <submittedName>
        <fullName evidence="2">Uncharacterized protein</fullName>
    </submittedName>
</protein>
<dbReference type="RefSeq" id="WP_181521809.1">
    <property type="nucleotide sequence ID" value="NZ_JACDUM010000002.1"/>
</dbReference>
<keyword evidence="1" id="KW-0812">Transmembrane</keyword>
<accession>A0A7J9PCR1</accession>
<dbReference type="EMBL" id="JACDUM010000002">
    <property type="protein sequence ID" value="MBA2860506.1"/>
    <property type="molecule type" value="Genomic_DNA"/>
</dbReference>
<evidence type="ECO:0000313" key="2">
    <source>
        <dbReference type="EMBL" id="MBA2860506.1"/>
    </source>
</evidence>
<proteinExistence type="predicted"/>
<dbReference type="AlphaFoldDB" id="A0A7J9PCR1"/>
<reference evidence="2 3" key="1">
    <citation type="submission" date="2020-07" db="EMBL/GenBank/DDBJ databases">
        <title>Genomic Encyclopedia of Type Strains, Phase IV (KMG-V): Genome sequencing to study the core and pangenomes of soil and plant-associated prokaryotes.</title>
        <authorList>
            <person name="Whitman W."/>
        </authorList>
    </citation>
    <scope>NUCLEOTIDE SEQUENCE [LARGE SCALE GENOMIC DNA]</scope>
    <source>
        <strain evidence="2 3">C9</strain>
    </source>
</reference>
<name>A0A7J9PCR1_METMI</name>
<gene>
    <name evidence="2" type="ORF">HNP91_001321</name>
</gene>
<dbReference type="Proteomes" id="UP000568063">
    <property type="component" value="Unassembled WGS sequence"/>
</dbReference>
<comment type="caution">
    <text evidence="2">The sequence shown here is derived from an EMBL/GenBank/DDBJ whole genome shotgun (WGS) entry which is preliminary data.</text>
</comment>